<keyword evidence="2" id="KW-0489">Methyltransferase</keyword>
<dbReference type="EMBL" id="QUWV01000175">
    <property type="protein sequence ID" value="RFD18627.1"/>
    <property type="molecule type" value="Genomic_DNA"/>
</dbReference>
<dbReference type="SUPFAM" id="SSF53335">
    <property type="entry name" value="S-adenosyl-L-methionine-dependent methyltransferases"/>
    <property type="match status" value="2"/>
</dbReference>
<dbReference type="InterPro" id="IPR013216">
    <property type="entry name" value="Methyltransf_11"/>
</dbReference>
<proteinExistence type="predicted"/>
<dbReference type="Gene3D" id="3.40.50.150">
    <property type="entry name" value="Vaccinia Virus protein VP39"/>
    <property type="match status" value="1"/>
</dbReference>
<organism evidence="2 3">
    <name type="scientific">Komagataeibacter melaceti</name>
    <dbReference type="NCBI Taxonomy" id="2766577"/>
    <lineage>
        <taxon>Bacteria</taxon>
        <taxon>Pseudomonadati</taxon>
        <taxon>Pseudomonadota</taxon>
        <taxon>Alphaproteobacteria</taxon>
        <taxon>Acetobacterales</taxon>
        <taxon>Acetobacteraceae</taxon>
        <taxon>Komagataeibacter</taxon>
    </lineage>
</organism>
<evidence type="ECO:0000313" key="3">
    <source>
        <dbReference type="Proteomes" id="UP000262371"/>
    </source>
</evidence>
<protein>
    <submittedName>
        <fullName evidence="2">Class I SAM-dependent methyltransferase</fullName>
    </submittedName>
</protein>
<name>A0A371YWM2_9PROT</name>
<dbReference type="CDD" id="cd02440">
    <property type="entry name" value="AdoMet_MTases"/>
    <property type="match status" value="1"/>
</dbReference>
<dbReference type="Pfam" id="PF08241">
    <property type="entry name" value="Methyltransf_11"/>
    <property type="match status" value="1"/>
</dbReference>
<dbReference type="GO" id="GO:0008757">
    <property type="term" value="F:S-adenosylmethionine-dependent methyltransferase activity"/>
    <property type="evidence" value="ECO:0007669"/>
    <property type="project" value="InterPro"/>
</dbReference>
<dbReference type="AlphaFoldDB" id="A0A371YWM2"/>
<comment type="caution">
    <text evidence="2">The sequence shown here is derived from an EMBL/GenBank/DDBJ whole genome shotgun (WGS) entry which is preliminary data.</text>
</comment>
<dbReference type="OrthoDB" id="7281224at2"/>
<accession>A0A371YWM2</accession>
<dbReference type="InterPro" id="IPR029063">
    <property type="entry name" value="SAM-dependent_MTases_sf"/>
</dbReference>
<keyword evidence="3" id="KW-1185">Reference proteome</keyword>
<reference evidence="2 3" key="1">
    <citation type="submission" date="2018-08" db="EMBL/GenBank/DDBJ databases">
        <title>Komagataeibacter sp. AV 382.</title>
        <authorList>
            <person name="Skraban J."/>
            <person name="Trcek J."/>
        </authorList>
    </citation>
    <scope>NUCLEOTIDE SEQUENCE [LARGE SCALE GENOMIC DNA]</scope>
    <source>
        <strain evidence="2 3">AV 382</strain>
    </source>
</reference>
<sequence length="340" mass="39367">MIHRKYVISAYRDILNREPENEDVIMHHSKNARNIGELYNNLYNSPEFMMKNGTYFINNGDLDESAKDFHSNNNLEKWHGKVYELPYWFDDNIDPDSEQYKKNILKLWSEITNRENYTPGSDEFTPIGGVDAIKRPAFYSTGSAHEAGKHLMAIGHLLMRSNIKNGDKVLEYGAGFGQTSVAFARVGAHVDTVDVNKEFCDAVNDVSRFYDVSLKSHIGEFGYNPSGENNYYDLIFFYECFHHCLDIKKTILELRDALKPTGKILLAGEPIFDEICPILPYPWGIRLDWQNVSIMRYRGWMELGFQKDYLFKCFSDAGFYCNVYDDTNSEPAKVYEFTLK</sequence>
<dbReference type="GO" id="GO:0032259">
    <property type="term" value="P:methylation"/>
    <property type="evidence" value="ECO:0007669"/>
    <property type="project" value="UniProtKB-KW"/>
</dbReference>
<gene>
    <name evidence="2" type="ORF">DY926_15625</name>
</gene>
<keyword evidence="2" id="KW-0808">Transferase</keyword>
<evidence type="ECO:0000259" key="1">
    <source>
        <dbReference type="Pfam" id="PF08241"/>
    </source>
</evidence>
<dbReference type="Proteomes" id="UP000262371">
    <property type="component" value="Unassembled WGS sequence"/>
</dbReference>
<feature type="domain" description="Methyltransferase type 11" evidence="1">
    <location>
        <begin position="170"/>
        <end position="265"/>
    </location>
</feature>
<evidence type="ECO:0000313" key="2">
    <source>
        <dbReference type="EMBL" id="RFD18627.1"/>
    </source>
</evidence>